<reference evidence="1" key="1">
    <citation type="submission" date="2020-05" db="EMBL/GenBank/DDBJ databases">
        <authorList>
            <person name="Chiriac C."/>
            <person name="Salcher M."/>
            <person name="Ghai R."/>
            <person name="Kavagutti S V."/>
        </authorList>
    </citation>
    <scope>NUCLEOTIDE SEQUENCE</scope>
</reference>
<name>A0A6J7WBK0_9CAUD</name>
<dbReference type="EMBL" id="LR798200">
    <property type="protein sequence ID" value="CAB5162244.1"/>
    <property type="molecule type" value="Genomic_DNA"/>
</dbReference>
<proteinExistence type="predicted"/>
<accession>A0A6J7WBK0</accession>
<dbReference type="InterPro" id="IPR048922">
    <property type="entry name" value="Bbp16"/>
</dbReference>
<protein>
    <submittedName>
        <fullName evidence="1">Uncharacterized protein</fullName>
    </submittedName>
</protein>
<sequence>MILDQNLIVSGSVGGTALSPTVTGQTVTGASAVLSTNTIDLGNARDISEGNDLLKARATVVTAFTGLTALTIEIVQADDAALSTNVTVIGSSGAIPVASLTAGKLFEIEANARIGSTGQRYLGLRYTPTGTGTAGAVFGDFGAEYQDGRKFYTSGFAVL</sequence>
<organism evidence="1">
    <name type="scientific">uncultured Caudovirales phage</name>
    <dbReference type="NCBI Taxonomy" id="2100421"/>
    <lineage>
        <taxon>Viruses</taxon>
        <taxon>Duplodnaviria</taxon>
        <taxon>Heunggongvirae</taxon>
        <taxon>Uroviricota</taxon>
        <taxon>Caudoviricetes</taxon>
        <taxon>Peduoviridae</taxon>
        <taxon>Maltschvirus</taxon>
        <taxon>Maltschvirus maltsch</taxon>
    </lineage>
</organism>
<gene>
    <name evidence="1" type="ORF">UFOVP152_14</name>
</gene>
<dbReference type="Pfam" id="PF21190">
    <property type="entry name" value="Bbp16"/>
    <property type="match status" value="1"/>
</dbReference>
<evidence type="ECO:0000313" key="1">
    <source>
        <dbReference type="EMBL" id="CAB5162244.1"/>
    </source>
</evidence>
<dbReference type="Gene3D" id="2.60.120.1110">
    <property type="match status" value="1"/>
</dbReference>